<dbReference type="GO" id="GO:0030544">
    <property type="term" value="F:Hsp70 protein binding"/>
    <property type="evidence" value="ECO:0007669"/>
    <property type="project" value="TreeGrafter"/>
</dbReference>
<dbReference type="InterPro" id="IPR011990">
    <property type="entry name" value="TPR-like_helical_dom_sf"/>
</dbReference>
<accession>A0A9W6XPU6</accession>
<evidence type="ECO:0000313" key="1">
    <source>
        <dbReference type="EMBL" id="GMF42793.1"/>
    </source>
</evidence>
<evidence type="ECO:0000313" key="2">
    <source>
        <dbReference type="Proteomes" id="UP001165121"/>
    </source>
</evidence>
<dbReference type="GO" id="GO:0005829">
    <property type="term" value="C:cytosol"/>
    <property type="evidence" value="ECO:0007669"/>
    <property type="project" value="TreeGrafter"/>
</dbReference>
<dbReference type="PANTHER" id="PTHR46035:SF1">
    <property type="entry name" value="TETRATRICOPEPTIDE REPEAT PROTEIN 4"/>
    <property type="match status" value="1"/>
</dbReference>
<dbReference type="OrthoDB" id="97095at2759"/>
<dbReference type="Gene3D" id="1.25.40.10">
    <property type="entry name" value="Tetratricopeptide repeat domain"/>
    <property type="match status" value="2"/>
</dbReference>
<dbReference type="AlphaFoldDB" id="A0A9W6XPU6"/>
<dbReference type="Proteomes" id="UP001165121">
    <property type="component" value="Unassembled WGS sequence"/>
</dbReference>
<dbReference type="GO" id="GO:0005634">
    <property type="term" value="C:nucleus"/>
    <property type="evidence" value="ECO:0007669"/>
    <property type="project" value="TreeGrafter"/>
</dbReference>
<comment type="caution">
    <text evidence="1">The sequence shown here is derived from an EMBL/GenBank/DDBJ whole genome shotgun (WGS) entry which is preliminary data.</text>
</comment>
<dbReference type="SUPFAM" id="SSF48452">
    <property type="entry name" value="TPR-like"/>
    <property type="match status" value="1"/>
</dbReference>
<name>A0A9W6XPU6_9STRA</name>
<dbReference type="GO" id="GO:0006457">
    <property type="term" value="P:protein folding"/>
    <property type="evidence" value="ECO:0007669"/>
    <property type="project" value="TreeGrafter"/>
</dbReference>
<keyword evidence="2" id="KW-1185">Reference proteome</keyword>
<dbReference type="PANTHER" id="PTHR46035">
    <property type="entry name" value="TETRATRICOPEPTIDE REPEAT PROTEIN 4"/>
    <property type="match status" value="1"/>
</dbReference>
<reference evidence="1" key="1">
    <citation type="submission" date="2023-04" db="EMBL/GenBank/DDBJ databases">
        <title>Phytophthora fragariaefolia NBRC 109709.</title>
        <authorList>
            <person name="Ichikawa N."/>
            <person name="Sato H."/>
            <person name="Tonouchi N."/>
        </authorList>
    </citation>
    <scope>NUCLEOTIDE SEQUENCE</scope>
    <source>
        <strain evidence="1">NBRC 109709</strain>
    </source>
</reference>
<dbReference type="GO" id="GO:0051879">
    <property type="term" value="F:Hsp90 protein binding"/>
    <property type="evidence" value="ECO:0007669"/>
    <property type="project" value="TreeGrafter"/>
</dbReference>
<sequence length="1253" mass="140196">MNAKTIRDFQEREAGRIMSVDPAKVMELLGGLSLEQQNNIMSQAMKDFGEESDSQEKLIQRFMDSRASFVRPGGIFAEYLQAGNISPGSVAGARFTVGNTKPTSEHKSLGTLKPMLAKELNLGTTHRGRYICGWVAVDDAFFGISATSLLLEDVTGHLVEIAAYGLVDTTLSQVQRQRFVADKFPKGKPIAVLEPYYNVRLDGSLGIRVEDPEEIIPWKAVPTGLKTWNFLGNDFFGVLNPQNEGCGALSCYERALQTIQPEVHTIAMLLNNIAVCRFKMSDYTTSIQLSGAAVHLSPCYVKGWLRLALALSEREIEKVGKGNAHSSMLVASIVAHAMNTLPNLTPQQRQLLENTVKVCASPSTSAPQPIVNSYARWCVGTALPSLVVTEQNCGEEQRTADAWRKLGFEKFEKGDFHAAESCYRKGLTSTLSYRRDVSLVLNNISAVYLTLFHGSCGTVVRAGVLSAQNEEALPYPEAALLNSTVAGIIDPLNYKAWTRRVRCLQCLRYSEEECIAELESIRSNVVSKTLLPATDRLVALQNWINSDIQHRSKHVAIAEAAPQVSQIPTHVQQEQRDALSPESISATVWKPTTMEEHLLSSEDNDIDAYIAQIEAFVNATHCALAVSKSNPNRQRQELPPEMQMFLEHSPPQIHKEFPKQRGWPTGIDPVFARKVLYRAYLDASCNPWIKATSIRDGQFFQINTLAIMLKRWHGTAALQMLHDKADCLRYGDIVDYREVEKDVLPAYDARIRSNFANNPNRAEVYVFGTTHIAIGFNDFSSLLAATLRDELKNDMPLRFVGFEMSEFAVAKCKVVARMLGSPDISISSVMEVWLSSTWSKTTLDDFRRSVTEVLLSVRADNESPNVISYLNHWSWSKPISPSKAHSNFFLTLEKYNRDIVSAICSFRHEIDRLGLVHYILTGEILAPPPVMDIIREEQFTASASCQTHSQKNNSYTKKPDNAFVVGSLTMWNVPPGAPPLEADVAFNTVEFMKIVECKKRMKAPANKLSVVDLFMVHILQNLQRLRRLMLVNKLTIEVHHGIVKAVREDGPRDSDNNLLLERIAALRPYTISWSNVLDYFTPGDFHDLARRCSMHGDCLHYGYSMNWPTQVFGVSIIDYDPESDKKFIGDLLDSALGFNNDSQTLLPFVSVYKMSGMDELLFVPLRENPLNSTGYILATASQQKWVEHFMKKGELSVKAVERLGTLCTRLNSGLQVGNTSLGLPSPLYRSSLTLYMSWCYDPTLHLQAMQFQS</sequence>
<dbReference type="EMBL" id="BSXT01001473">
    <property type="protein sequence ID" value="GMF42793.1"/>
    <property type="molecule type" value="Genomic_DNA"/>
</dbReference>
<organism evidence="1 2">
    <name type="scientific">Phytophthora fragariaefolia</name>
    <dbReference type="NCBI Taxonomy" id="1490495"/>
    <lineage>
        <taxon>Eukaryota</taxon>
        <taxon>Sar</taxon>
        <taxon>Stramenopiles</taxon>
        <taxon>Oomycota</taxon>
        <taxon>Peronosporomycetes</taxon>
        <taxon>Peronosporales</taxon>
        <taxon>Peronosporaceae</taxon>
        <taxon>Phytophthora</taxon>
    </lineage>
</organism>
<protein>
    <submittedName>
        <fullName evidence="1">Unnamed protein product</fullName>
    </submittedName>
</protein>
<proteinExistence type="predicted"/>
<gene>
    <name evidence="1" type="ORF">Pfra01_001416700</name>
</gene>